<sequence length="135" mass="15584">MTRVIKCESRNLFHNPSVIFSHTGIFTQVVKIWFGNSEIIPTRMKSIRRLPDNIHLFTYSRGSRIVVDNTPIYNPPRLRGRTSCNETTERSIHPWGRIHTGEWNVNGRLAGKILMMNFIPLFVMKSLRLSTCIGS</sequence>
<name>A0A0K2UD53_LEPSM</name>
<protein>
    <submittedName>
        <fullName evidence="1">Uncharacterized protein</fullName>
    </submittedName>
</protein>
<accession>A0A0K2UD53</accession>
<reference evidence="1" key="1">
    <citation type="submission" date="2014-05" db="EMBL/GenBank/DDBJ databases">
        <authorList>
            <person name="Chronopoulou M."/>
        </authorList>
    </citation>
    <scope>NUCLEOTIDE SEQUENCE</scope>
    <source>
        <tissue evidence="1">Whole organism</tissue>
    </source>
</reference>
<proteinExistence type="predicted"/>
<dbReference type="AlphaFoldDB" id="A0A0K2UD53"/>
<dbReference type="EMBL" id="HACA01018609">
    <property type="protein sequence ID" value="CDW35970.1"/>
    <property type="molecule type" value="Transcribed_RNA"/>
</dbReference>
<organism evidence="1">
    <name type="scientific">Lepeophtheirus salmonis</name>
    <name type="common">Salmon louse</name>
    <name type="synonym">Caligus salmonis</name>
    <dbReference type="NCBI Taxonomy" id="72036"/>
    <lineage>
        <taxon>Eukaryota</taxon>
        <taxon>Metazoa</taxon>
        <taxon>Ecdysozoa</taxon>
        <taxon>Arthropoda</taxon>
        <taxon>Crustacea</taxon>
        <taxon>Multicrustacea</taxon>
        <taxon>Hexanauplia</taxon>
        <taxon>Copepoda</taxon>
        <taxon>Siphonostomatoida</taxon>
        <taxon>Caligidae</taxon>
        <taxon>Lepeophtheirus</taxon>
    </lineage>
</organism>
<evidence type="ECO:0000313" key="1">
    <source>
        <dbReference type="EMBL" id="CDW35970.1"/>
    </source>
</evidence>